<reference evidence="2 3" key="1">
    <citation type="submission" date="2017-12" db="EMBL/GenBank/DDBJ databases">
        <title>Detection of the carbapenemase gene blaVIM-5 in members of the Pseudomonas putida group isolated from polluted Nigerian wetlands.</title>
        <authorList>
            <person name="Adelowo O."/>
            <person name="Vollmers J."/>
            <person name="Maeusezahl I."/>
            <person name="Kaster A.-K."/>
            <person name="Mueller J.A."/>
        </authorList>
    </citation>
    <scope>NUCLEOTIDE SEQUENCE [LARGE SCALE GENOMIC DNA]</scope>
    <source>
        <strain evidence="2 3">MR69</strain>
    </source>
</reference>
<sequence>MLASSRVNPLLQYLQQAQGQRGYCGSGFTREEASAGWRRLQNQRSFFLRPRVSDGRISPASKPAPAMLPPYTM</sequence>
<keyword evidence="3" id="KW-1185">Reference proteome</keyword>
<gene>
    <name evidence="2" type="ORF">CXG47_02220</name>
</gene>
<dbReference type="Proteomes" id="UP000234744">
    <property type="component" value="Unassembled WGS sequence"/>
</dbReference>
<evidence type="ECO:0000313" key="3">
    <source>
        <dbReference type="Proteomes" id="UP000234744"/>
    </source>
</evidence>
<evidence type="ECO:0000256" key="1">
    <source>
        <dbReference type="SAM" id="MobiDB-lite"/>
    </source>
</evidence>
<organism evidence="2 3">
    <name type="scientific">Pseudomonas plecoglossicida</name>
    <dbReference type="NCBI Taxonomy" id="70775"/>
    <lineage>
        <taxon>Bacteria</taxon>
        <taxon>Pseudomonadati</taxon>
        <taxon>Pseudomonadota</taxon>
        <taxon>Gammaproteobacteria</taxon>
        <taxon>Pseudomonadales</taxon>
        <taxon>Pseudomonadaceae</taxon>
        <taxon>Pseudomonas</taxon>
    </lineage>
</organism>
<dbReference type="EMBL" id="PJCJ01000001">
    <property type="protein sequence ID" value="PLV16981.1"/>
    <property type="molecule type" value="Genomic_DNA"/>
</dbReference>
<comment type="caution">
    <text evidence="2">The sequence shown here is derived from an EMBL/GenBank/DDBJ whole genome shotgun (WGS) entry which is preliminary data.</text>
</comment>
<accession>A0ABX4UBD4</accession>
<name>A0ABX4UBD4_PSEDL</name>
<proteinExistence type="predicted"/>
<protein>
    <submittedName>
        <fullName evidence="2">Uncharacterized protein</fullName>
    </submittedName>
</protein>
<feature type="region of interest" description="Disordered" evidence="1">
    <location>
        <begin position="53"/>
        <end position="73"/>
    </location>
</feature>
<evidence type="ECO:0000313" key="2">
    <source>
        <dbReference type="EMBL" id="PLV16981.1"/>
    </source>
</evidence>